<evidence type="ECO:0000256" key="2">
    <source>
        <dbReference type="ARBA" id="ARBA00023012"/>
    </source>
</evidence>
<dbReference type="SMART" id="SM00862">
    <property type="entry name" value="Trans_reg_C"/>
    <property type="match status" value="1"/>
</dbReference>
<dbReference type="SUPFAM" id="SSF46894">
    <property type="entry name" value="C-terminal effector domain of the bipartite response regulators"/>
    <property type="match status" value="1"/>
</dbReference>
<dbReference type="Pfam" id="PF00072">
    <property type="entry name" value="Response_reg"/>
    <property type="match status" value="1"/>
</dbReference>
<dbReference type="Proteomes" id="UP000326881">
    <property type="component" value="Plasmid unnamed"/>
</dbReference>
<protein>
    <submittedName>
        <fullName evidence="10">Response regulator</fullName>
    </submittedName>
</protein>
<dbReference type="InterPro" id="IPR016032">
    <property type="entry name" value="Sig_transdc_resp-reg_C-effctor"/>
</dbReference>
<dbReference type="InterPro" id="IPR036388">
    <property type="entry name" value="WH-like_DNA-bd_sf"/>
</dbReference>
<evidence type="ECO:0000259" key="8">
    <source>
        <dbReference type="PROSITE" id="PS50110"/>
    </source>
</evidence>
<evidence type="ECO:0000256" key="5">
    <source>
        <dbReference type="ARBA" id="ARBA00023163"/>
    </source>
</evidence>
<dbReference type="CDD" id="cd00383">
    <property type="entry name" value="trans_reg_C"/>
    <property type="match status" value="1"/>
</dbReference>
<dbReference type="PANTHER" id="PTHR48111:SF4">
    <property type="entry name" value="DNA-BINDING DUAL TRANSCRIPTIONAL REGULATOR OMPR"/>
    <property type="match status" value="1"/>
</dbReference>
<evidence type="ECO:0000256" key="4">
    <source>
        <dbReference type="ARBA" id="ARBA00023125"/>
    </source>
</evidence>
<name>A0A5Q0CGL3_9HYPH</name>
<evidence type="ECO:0000256" key="6">
    <source>
        <dbReference type="PROSITE-ProRule" id="PRU00169"/>
    </source>
</evidence>
<dbReference type="OrthoDB" id="9802426at2"/>
<dbReference type="AlphaFoldDB" id="A0A5Q0CGL3"/>
<feature type="DNA-binding region" description="OmpR/PhoB-type" evidence="7">
    <location>
        <begin position="127"/>
        <end position="227"/>
    </location>
</feature>
<dbReference type="Gene3D" id="1.10.10.10">
    <property type="entry name" value="Winged helix-like DNA-binding domain superfamily/Winged helix DNA-binding domain"/>
    <property type="match status" value="1"/>
</dbReference>
<dbReference type="InterPro" id="IPR011006">
    <property type="entry name" value="CheY-like_superfamily"/>
</dbReference>
<dbReference type="Gene3D" id="6.10.250.690">
    <property type="match status" value="1"/>
</dbReference>
<dbReference type="GO" id="GO:0000156">
    <property type="term" value="F:phosphorelay response regulator activity"/>
    <property type="evidence" value="ECO:0007669"/>
    <property type="project" value="TreeGrafter"/>
</dbReference>
<keyword evidence="11" id="KW-1185">Reference proteome</keyword>
<dbReference type="InterPro" id="IPR039420">
    <property type="entry name" value="WalR-like"/>
</dbReference>
<evidence type="ECO:0000256" key="1">
    <source>
        <dbReference type="ARBA" id="ARBA00022553"/>
    </source>
</evidence>
<feature type="domain" description="OmpR/PhoB-type" evidence="9">
    <location>
        <begin position="127"/>
        <end position="227"/>
    </location>
</feature>
<dbReference type="PROSITE" id="PS51755">
    <property type="entry name" value="OMPR_PHOB"/>
    <property type="match status" value="1"/>
</dbReference>
<dbReference type="EMBL" id="CP043499">
    <property type="protein sequence ID" value="QFY63350.1"/>
    <property type="molecule type" value="Genomic_DNA"/>
</dbReference>
<gene>
    <name evidence="10" type="ORF">FZ934_24015</name>
</gene>
<evidence type="ECO:0000313" key="10">
    <source>
        <dbReference type="EMBL" id="QFY63350.1"/>
    </source>
</evidence>
<dbReference type="Pfam" id="PF00486">
    <property type="entry name" value="Trans_reg_C"/>
    <property type="match status" value="1"/>
</dbReference>
<dbReference type="SUPFAM" id="SSF52172">
    <property type="entry name" value="CheY-like"/>
    <property type="match status" value="1"/>
</dbReference>
<evidence type="ECO:0000313" key="11">
    <source>
        <dbReference type="Proteomes" id="UP000326881"/>
    </source>
</evidence>
<proteinExistence type="predicted"/>
<sequence>MKHVLVLDRDQVTRLELTELMGRHDMRATHVTENDHLLGVLAREMVDALLIEIALDEMVGVIRHLTGVTDAPILLVGPEKTIEEEKVRGLEAGATDYICKPVGSRELVARLKAAIRNKPASAQRQDRRSYTFSGYELFLRQRLLTHPDVGEIKLTTAEFNLLTVFLASPRMILTRARLLSESRLHEGEIVDRSLDALILRLRRKVEPNSAKPRLIRTVRGSGYLFDSEVAFELRNPPRR</sequence>
<feature type="domain" description="Response regulatory" evidence="8">
    <location>
        <begin position="3"/>
        <end position="115"/>
    </location>
</feature>
<keyword evidence="4 7" id="KW-0238">DNA-binding</keyword>
<dbReference type="GO" id="GO:0032993">
    <property type="term" value="C:protein-DNA complex"/>
    <property type="evidence" value="ECO:0007669"/>
    <property type="project" value="TreeGrafter"/>
</dbReference>
<dbReference type="InterPro" id="IPR001789">
    <property type="entry name" value="Sig_transdc_resp-reg_receiver"/>
</dbReference>
<keyword evidence="5" id="KW-0804">Transcription</keyword>
<dbReference type="GO" id="GO:0000976">
    <property type="term" value="F:transcription cis-regulatory region binding"/>
    <property type="evidence" value="ECO:0007669"/>
    <property type="project" value="TreeGrafter"/>
</dbReference>
<dbReference type="PROSITE" id="PS50110">
    <property type="entry name" value="RESPONSE_REGULATORY"/>
    <property type="match status" value="1"/>
</dbReference>
<dbReference type="KEGG" id="rgr:FZ934_24015"/>
<evidence type="ECO:0000259" key="9">
    <source>
        <dbReference type="PROSITE" id="PS51755"/>
    </source>
</evidence>
<keyword evidence="3" id="KW-0805">Transcription regulation</keyword>
<dbReference type="PANTHER" id="PTHR48111">
    <property type="entry name" value="REGULATOR OF RPOS"/>
    <property type="match status" value="1"/>
</dbReference>
<comment type="caution">
    <text evidence="6">Lacks conserved residue(s) required for the propagation of feature annotation.</text>
</comment>
<evidence type="ECO:0000256" key="3">
    <source>
        <dbReference type="ARBA" id="ARBA00023015"/>
    </source>
</evidence>
<dbReference type="SMART" id="SM00448">
    <property type="entry name" value="REC"/>
    <property type="match status" value="1"/>
</dbReference>
<geneLocation type="plasmid" evidence="10 11">
    <name>unnamed</name>
</geneLocation>
<reference evidence="10 11" key="1">
    <citation type="submission" date="2019-08" db="EMBL/GenBank/DDBJ databases">
        <title>Prosopis cineraria nodule microbiome.</title>
        <authorList>
            <person name="Ali R."/>
            <person name="Chaluvadi S.R."/>
            <person name="Wang X."/>
        </authorList>
    </citation>
    <scope>NUCLEOTIDE SEQUENCE [LARGE SCALE GENOMIC DNA]</scope>
    <source>
        <strain evidence="10 11">BG7</strain>
        <plasmid evidence="10 11">unnamed</plasmid>
    </source>
</reference>
<evidence type="ECO:0000256" key="7">
    <source>
        <dbReference type="PROSITE-ProRule" id="PRU01091"/>
    </source>
</evidence>
<organism evidence="10 11">
    <name type="scientific">Rhizobium grahamii</name>
    <dbReference type="NCBI Taxonomy" id="1120045"/>
    <lineage>
        <taxon>Bacteria</taxon>
        <taxon>Pseudomonadati</taxon>
        <taxon>Pseudomonadota</taxon>
        <taxon>Alphaproteobacteria</taxon>
        <taxon>Hyphomicrobiales</taxon>
        <taxon>Rhizobiaceae</taxon>
        <taxon>Rhizobium/Agrobacterium group</taxon>
        <taxon>Rhizobium</taxon>
    </lineage>
</organism>
<keyword evidence="1" id="KW-0597">Phosphoprotein</keyword>
<dbReference type="GO" id="GO:0005829">
    <property type="term" value="C:cytosol"/>
    <property type="evidence" value="ECO:0007669"/>
    <property type="project" value="TreeGrafter"/>
</dbReference>
<accession>A0A5Q0CGL3</accession>
<dbReference type="GO" id="GO:0006355">
    <property type="term" value="P:regulation of DNA-templated transcription"/>
    <property type="evidence" value="ECO:0007669"/>
    <property type="project" value="InterPro"/>
</dbReference>
<keyword evidence="2" id="KW-0902">Two-component regulatory system</keyword>
<dbReference type="InterPro" id="IPR001867">
    <property type="entry name" value="OmpR/PhoB-type_DNA-bd"/>
</dbReference>
<keyword evidence="10" id="KW-0614">Plasmid</keyword>